<keyword evidence="2 8" id="KW-0949">S-adenosyl-L-methionine</keyword>
<dbReference type="GO" id="GO:0051539">
    <property type="term" value="F:4 iron, 4 sulfur cluster binding"/>
    <property type="evidence" value="ECO:0007669"/>
    <property type="project" value="UniProtKB-KW"/>
</dbReference>
<dbReference type="InterPro" id="IPR017200">
    <property type="entry name" value="PqqE-like"/>
</dbReference>
<keyword evidence="3 8" id="KW-0479">Metal-binding</keyword>
<dbReference type="Gene3D" id="3.20.20.70">
    <property type="entry name" value="Aldolase class I"/>
    <property type="match status" value="1"/>
</dbReference>
<evidence type="ECO:0000259" key="9">
    <source>
        <dbReference type="PROSITE" id="PS51918"/>
    </source>
</evidence>
<dbReference type="InterPro" id="IPR050377">
    <property type="entry name" value="Radical_SAM_PqqE_MftC-like"/>
</dbReference>
<dbReference type="PANTHER" id="PTHR11228">
    <property type="entry name" value="RADICAL SAM DOMAIN PROTEIN"/>
    <property type="match status" value="1"/>
</dbReference>
<dbReference type="SFLD" id="SFLDG01067">
    <property type="entry name" value="SPASM/twitch_domain_containing"/>
    <property type="match status" value="1"/>
</dbReference>
<keyword evidence="5 8" id="KW-0560">Oxidoreductase</keyword>
<dbReference type="InterPro" id="IPR007197">
    <property type="entry name" value="rSAM"/>
</dbReference>
<feature type="domain" description="Radical SAM core" evidence="9">
    <location>
        <begin position="17"/>
        <end position="232"/>
    </location>
</feature>
<dbReference type="HAMAP" id="MF_00660">
    <property type="entry name" value="PqqE"/>
    <property type="match status" value="1"/>
</dbReference>
<evidence type="ECO:0000256" key="5">
    <source>
        <dbReference type="ARBA" id="ARBA00023002"/>
    </source>
</evidence>
<comment type="similarity">
    <text evidence="8">Belongs to the radical SAM superfamily. PqqE family.</text>
</comment>
<dbReference type="AlphaFoldDB" id="A0AAD3RRM6"/>
<dbReference type="GO" id="GO:0016491">
    <property type="term" value="F:oxidoreductase activity"/>
    <property type="evidence" value="ECO:0007669"/>
    <property type="project" value="UniProtKB-KW"/>
</dbReference>
<dbReference type="SFLD" id="SFLDS00029">
    <property type="entry name" value="Radical_SAM"/>
    <property type="match status" value="1"/>
</dbReference>
<dbReference type="EMBL" id="BSFH01000008">
    <property type="protein sequence ID" value="GLK62908.1"/>
    <property type="molecule type" value="Genomic_DNA"/>
</dbReference>
<evidence type="ECO:0000256" key="6">
    <source>
        <dbReference type="ARBA" id="ARBA00023004"/>
    </source>
</evidence>
<evidence type="ECO:0000256" key="2">
    <source>
        <dbReference type="ARBA" id="ARBA00022691"/>
    </source>
</evidence>
<dbReference type="SMART" id="SM00729">
    <property type="entry name" value="Elp3"/>
    <property type="match status" value="1"/>
</dbReference>
<comment type="subunit">
    <text evidence="8">Interacts with PqqD. The interaction is necessary for activity of PqqE.</text>
</comment>
<dbReference type="NCBIfam" id="TIGR04085">
    <property type="entry name" value="rSAM_more_4Fe4S"/>
    <property type="match status" value="1"/>
</dbReference>
<comment type="cofactor">
    <cofactor evidence="8">
        <name>[4Fe-4S] cluster</name>
        <dbReference type="ChEBI" id="CHEBI:49883"/>
    </cofactor>
    <text evidence="8">Binds 1 [4Fe-4S] cluster. The cluster is coordinated with 3 cysteines and an exchangeable S-adenosyl-L-methionine.</text>
</comment>
<evidence type="ECO:0000256" key="1">
    <source>
        <dbReference type="ARBA" id="ARBA00022485"/>
    </source>
</evidence>
<comment type="function">
    <text evidence="8">Catalyzes the cross-linking of a glutamate residue and a tyrosine residue in the PqqA protein as part of the biosynthesis of pyrroloquinoline quinone (PQQ).</text>
</comment>
<dbReference type="InterPro" id="IPR023885">
    <property type="entry name" value="4Fe4S-binding_SPASM_dom"/>
</dbReference>
<dbReference type="InterPro" id="IPR058240">
    <property type="entry name" value="rSAM_sf"/>
</dbReference>
<evidence type="ECO:0000256" key="8">
    <source>
        <dbReference type="HAMAP-Rule" id="MF_00660"/>
    </source>
</evidence>
<keyword evidence="1 8" id="KW-0004">4Fe-4S</keyword>
<keyword evidence="6 8" id="KW-0408">Iron</keyword>
<dbReference type="EC" id="1.21.98.4" evidence="8"/>
<dbReference type="Pfam" id="PF04055">
    <property type="entry name" value="Radical_SAM"/>
    <property type="match status" value="1"/>
</dbReference>
<protein>
    <recommendedName>
        <fullName evidence="8">PqqA peptide cyclase</fullName>
        <ecNumber evidence="8">1.21.98.4</ecNumber>
    </recommendedName>
    <alternativeName>
        <fullName evidence="8">Coenzyme PQQ synthesis protein E</fullName>
    </alternativeName>
</protein>
<keyword evidence="4 8" id="KW-0884">PQQ biosynthesis</keyword>
<gene>
    <name evidence="8 10" type="primary">pqqE</name>
    <name evidence="10" type="ORF">GCM10017635_03770</name>
</gene>
<proteinExistence type="inferred from homology"/>
<dbReference type="NCBIfam" id="TIGR02109">
    <property type="entry name" value="PQQ_syn_pqqE"/>
    <property type="match status" value="1"/>
</dbReference>
<reference evidence="10" key="1">
    <citation type="journal article" date="2014" name="Int. J. Syst. Evol. Microbiol.">
        <title>Complete genome sequence of Corynebacterium casei LMG S-19264T (=DSM 44701T), isolated from a smear-ripened cheese.</title>
        <authorList>
            <consortium name="US DOE Joint Genome Institute (JGI-PGF)"/>
            <person name="Walter F."/>
            <person name="Albersmeier A."/>
            <person name="Kalinowski J."/>
            <person name="Ruckert C."/>
        </authorList>
    </citation>
    <scope>NUCLEOTIDE SEQUENCE</scope>
    <source>
        <strain evidence="10">VKM B-2222</strain>
    </source>
</reference>
<dbReference type="InterPro" id="IPR006638">
    <property type="entry name" value="Elp3/MiaA/NifB-like_rSAM"/>
</dbReference>
<dbReference type="PANTHER" id="PTHR11228:SF7">
    <property type="entry name" value="PQQA PEPTIDE CYCLASE"/>
    <property type="match status" value="1"/>
</dbReference>
<feature type="binding site" evidence="8">
    <location>
        <position position="35"/>
    </location>
    <ligand>
        <name>[4Fe-4S] cluster</name>
        <dbReference type="ChEBI" id="CHEBI:49883"/>
        <note>4Fe-4S-S-AdoMet</note>
    </ligand>
</feature>
<sequence length="378" mass="41353">MRGDCVPRDIDGNPVSVGLPMAMLAELTHRCPLACPYCSNPVELTRVSAELRAAEWADVFRQAADLGVLHVHLSGGEPASRRDLTEIAASARDAGLYVNLITSGIGLTEARLRELDGIVDHVQLSLQGIDAETADWISGYGGSFSRKMQVAEWVRALGFPLTLNAVVHRQNLDRLPEMIDLAEQLGCRRIEVATVQFHGWADLNRRPLMPTQAQAVRAREVVDEARRRLLGRMVIDYVPADHLAAYPKSCMGGWGSTGLNVAPDGTVLPCHAAQTIAGLTFENVREVPLARIWHDGAAFNAFRGTGWMPEPCASCDRREIDFGGCRCQAMALANDPRATDPVCSRSSLNARLRANTEAEAASDSTVLVYRRMTREKRS</sequence>
<accession>A0AAD3RRM6</accession>
<name>A0AAD3RRM6_9RHOB</name>
<dbReference type="PIRSF" id="PIRSF037420">
    <property type="entry name" value="PQQ_syn_pqqE"/>
    <property type="match status" value="1"/>
</dbReference>
<dbReference type="PROSITE" id="PS51918">
    <property type="entry name" value="RADICAL_SAM"/>
    <property type="match status" value="1"/>
</dbReference>
<dbReference type="Pfam" id="PF13186">
    <property type="entry name" value="SPASM"/>
    <property type="match status" value="1"/>
</dbReference>
<evidence type="ECO:0000256" key="4">
    <source>
        <dbReference type="ARBA" id="ARBA00022905"/>
    </source>
</evidence>
<feature type="binding site" evidence="8">
    <location>
        <position position="38"/>
    </location>
    <ligand>
        <name>[4Fe-4S] cluster</name>
        <dbReference type="ChEBI" id="CHEBI:49883"/>
        <note>4Fe-4S-S-AdoMet</note>
    </ligand>
</feature>
<keyword evidence="7 8" id="KW-0411">Iron-sulfur</keyword>
<dbReference type="SUPFAM" id="SSF102114">
    <property type="entry name" value="Radical SAM enzymes"/>
    <property type="match status" value="1"/>
</dbReference>
<reference evidence="10" key="2">
    <citation type="submission" date="2023-01" db="EMBL/GenBank/DDBJ databases">
        <authorList>
            <person name="Sun Q."/>
            <person name="Evtushenko L."/>
        </authorList>
    </citation>
    <scope>NUCLEOTIDE SEQUENCE</scope>
    <source>
        <strain evidence="10">VKM B-2222</strain>
    </source>
</reference>
<dbReference type="SFLD" id="SFLDF00280">
    <property type="entry name" value="coenzyme_PQQ_synthesis_protein"/>
    <property type="match status" value="1"/>
</dbReference>
<dbReference type="InterPro" id="IPR013785">
    <property type="entry name" value="Aldolase_TIM"/>
</dbReference>
<comment type="pathway">
    <text evidence="8">Cofactor biosynthesis; pyrroloquinoline quinone biosynthesis.</text>
</comment>
<dbReference type="CDD" id="cd21119">
    <property type="entry name" value="SPASM_PqqE"/>
    <property type="match status" value="1"/>
</dbReference>
<dbReference type="GO" id="GO:0009975">
    <property type="term" value="F:cyclase activity"/>
    <property type="evidence" value="ECO:0007669"/>
    <property type="project" value="UniProtKB-UniRule"/>
</dbReference>
<dbReference type="Proteomes" id="UP001143349">
    <property type="component" value="Unassembled WGS sequence"/>
</dbReference>
<dbReference type="GO" id="GO:0018189">
    <property type="term" value="P:pyrroloquinoline quinone biosynthetic process"/>
    <property type="evidence" value="ECO:0007669"/>
    <property type="project" value="UniProtKB-UniRule"/>
</dbReference>
<dbReference type="CDD" id="cd01335">
    <property type="entry name" value="Radical_SAM"/>
    <property type="match status" value="1"/>
</dbReference>
<evidence type="ECO:0000256" key="7">
    <source>
        <dbReference type="ARBA" id="ARBA00023014"/>
    </source>
</evidence>
<organism evidence="10 11">
    <name type="scientific">Paracoccus kondratievae</name>
    <dbReference type="NCBI Taxonomy" id="135740"/>
    <lineage>
        <taxon>Bacteria</taxon>
        <taxon>Pseudomonadati</taxon>
        <taxon>Pseudomonadota</taxon>
        <taxon>Alphaproteobacteria</taxon>
        <taxon>Rhodobacterales</taxon>
        <taxon>Paracoccaceae</taxon>
        <taxon>Paracoccus</taxon>
    </lineage>
</organism>
<dbReference type="InterPro" id="IPR011843">
    <property type="entry name" value="PQQ_synth_PqqE_bac"/>
</dbReference>
<dbReference type="SFLD" id="SFLDG01386">
    <property type="entry name" value="main_SPASM_domain-containing"/>
    <property type="match status" value="1"/>
</dbReference>
<evidence type="ECO:0000256" key="3">
    <source>
        <dbReference type="ARBA" id="ARBA00022723"/>
    </source>
</evidence>
<evidence type="ECO:0000313" key="11">
    <source>
        <dbReference type="Proteomes" id="UP001143349"/>
    </source>
</evidence>
<feature type="binding site" evidence="8">
    <location>
        <position position="31"/>
    </location>
    <ligand>
        <name>[4Fe-4S] cluster</name>
        <dbReference type="ChEBI" id="CHEBI:49883"/>
        <note>4Fe-4S-S-AdoMet</note>
    </ligand>
</feature>
<dbReference type="RefSeq" id="WP_010397685.1">
    <property type="nucleotide sequence ID" value="NZ_BSFH01000008.1"/>
</dbReference>
<comment type="catalytic activity">
    <reaction evidence="8">
        <text>[PQQ precursor protein] + S-adenosyl-L-methionine = E-Y cross-linked-[PQQ precursor protein] + 5'-deoxyadenosine + L-methionine + H(+)</text>
        <dbReference type="Rhea" id="RHEA:56836"/>
        <dbReference type="Rhea" id="RHEA-COMP:14800"/>
        <dbReference type="Rhea" id="RHEA-COMP:14801"/>
        <dbReference type="ChEBI" id="CHEBI:15378"/>
        <dbReference type="ChEBI" id="CHEBI:17319"/>
        <dbReference type="ChEBI" id="CHEBI:57844"/>
        <dbReference type="ChEBI" id="CHEBI:59789"/>
        <dbReference type="ChEBI" id="CHEBI:141026"/>
        <dbReference type="ChEBI" id="CHEBI:141027"/>
        <dbReference type="EC" id="1.21.98.4"/>
    </reaction>
</comment>
<comment type="caution">
    <text evidence="10">The sequence shown here is derived from an EMBL/GenBank/DDBJ whole genome shotgun (WGS) entry which is preliminary data.</text>
</comment>
<dbReference type="GO" id="GO:0005506">
    <property type="term" value="F:iron ion binding"/>
    <property type="evidence" value="ECO:0007669"/>
    <property type="project" value="UniProtKB-UniRule"/>
</dbReference>
<keyword evidence="11" id="KW-1185">Reference proteome</keyword>
<dbReference type="GO" id="GO:1904047">
    <property type="term" value="F:S-adenosyl-L-methionine binding"/>
    <property type="evidence" value="ECO:0007669"/>
    <property type="project" value="UniProtKB-UniRule"/>
</dbReference>
<evidence type="ECO:0000313" key="10">
    <source>
        <dbReference type="EMBL" id="GLK62908.1"/>
    </source>
</evidence>